<feature type="transmembrane region" description="Helical" evidence="6">
    <location>
        <begin position="67"/>
        <end position="87"/>
    </location>
</feature>
<dbReference type="EMBL" id="CP025682">
    <property type="protein sequence ID" value="AUN95951.1"/>
    <property type="molecule type" value="Genomic_DNA"/>
</dbReference>
<evidence type="ECO:0000313" key="8">
    <source>
        <dbReference type="Proteomes" id="UP000242205"/>
    </source>
</evidence>
<proteinExistence type="predicted"/>
<dbReference type="Proteomes" id="UP000242205">
    <property type="component" value="Chromosome"/>
</dbReference>
<organism evidence="7 8">
    <name type="scientific">Pseudazoarcus pumilus</name>
    <dbReference type="NCBI Taxonomy" id="2067960"/>
    <lineage>
        <taxon>Bacteria</taxon>
        <taxon>Pseudomonadati</taxon>
        <taxon>Pseudomonadota</taxon>
        <taxon>Betaproteobacteria</taxon>
        <taxon>Rhodocyclales</taxon>
        <taxon>Zoogloeaceae</taxon>
        <taxon>Pseudazoarcus</taxon>
    </lineage>
</organism>
<dbReference type="GO" id="GO:0015658">
    <property type="term" value="F:branched-chain amino acid transmembrane transporter activity"/>
    <property type="evidence" value="ECO:0007669"/>
    <property type="project" value="InterPro"/>
</dbReference>
<evidence type="ECO:0000256" key="6">
    <source>
        <dbReference type="SAM" id="Phobius"/>
    </source>
</evidence>
<dbReference type="KEGG" id="atw:C0099_14010"/>
<evidence type="ECO:0000256" key="5">
    <source>
        <dbReference type="ARBA" id="ARBA00023136"/>
    </source>
</evidence>
<evidence type="ECO:0000256" key="4">
    <source>
        <dbReference type="ARBA" id="ARBA00022989"/>
    </source>
</evidence>
<dbReference type="InterPro" id="IPR043428">
    <property type="entry name" value="LivM-like"/>
</dbReference>
<keyword evidence="5 6" id="KW-0472">Membrane</keyword>
<name>A0A2I6S9M6_9RHOO</name>
<protein>
    <submittedName>
        <fullName evidence="7">Branched-chain amino acid ABC transporter permease</fullName>
    </submittedName>
</protein>
<reference evidence="7 8" key="1">
    <citation type="submission" date="2018-01" db="EMBL/GenBank/DDBJ databases">
        <authorList>
            <person name="Fu G.-Y."/>
        </authorList>
    </citation>
    <scope>NUCLEOTIDE SEQUENCE [LARGE SCALE GENOMIC DNA]</scope>
    <source>
        <strain evidence="7 8">SY39</strain>
    </source>
</reference>
<evidence type="ECO:0000256" key="2">
    <source>
        <dbReference type="ARBA" id="ARBA00022475"/>
    </source>
</evidence>
<keyword evidence="2" id="KW-1003">Cell membrane</keyword>
<feature type="transmembrane region" description="Helical" evidence="6">
    <location>
        <begin position="6"/>
        <end position="29"/>
    </location>
</feature>
<dbReference type="RefSeq" id="WP_102247996.1">
    <property type="nucleotide sequence ID" value="NZ_CP025682.1"/>
</dbReference>
<feature type="transmembrane region" description="Helical" evidence="6">
    <location>
        <begin position="142"/>
        <end position="163"/>
    </location>
</feature>
<evidence type="ECO:0000256" key="3">
    <source>
        <dbReference type="ARBA" id="ARBA00022692"/>
    </source>
</evidence>
<sequence>MDAFGLANYALFILVLVGIYGLMALGLNVQWGLGGLFNAGIAGFFAIGAYASAILTSPALPGRVGGFELPVAVGWVGAMALAALLAWPIGRVCLRLRSDYLAIATIGVAEIIRLAVRSEDWLTGGVRGISGIPRPFGELPYFASQLAYLALVAAAVLLAYVLVERQLRSPWGRMMRAIRDNEAAAAAMGKHVESRRLEAFVLGSALMGLAGALFVHFNRSITPEAIDPMIVTFLVWIMLILGGSGNNRGALLGALVIWLIWSLSELLTDRLPTEIAIQAKYARMFLIGLALQLVLRFRPEGILPEERRTHGRNQDDS</sequence>
<feature type="transmembrane region" description="Helical" evidence="6">
    <location>
        <begin position="225"/>
        <end position="242"/>
    </location>
</feature>
<keyword evidence="8" id="KW-1185">Reference proteome</keyword>
<gene>
    <name evidence="7" type="ORF">C0099_14010</name>
</gene>
<feature type="transmembrane region" description="Helical" evidence="6">
    <location>
        <begin position="199"/>
        <end position="219"/>
    </location>
</feature>
<dbReference type="PANTHER" id="PTHR30482:SF10">
    <property type="entry name" value="HIGH-AFFINITY BRANCHED-CHAIN AMINO ACID TRANSPORT PROTEIN BRAE"/>
    <property type="match status" value="1"/>
</dbReference>
<dbReference type="CDD" id="cd06581">
    <property type="entry name" value="TM_PBP1_LivM_like"/>
    <property type="match status" value="1"/>
</dbReference>
<evidence type="ECO:0000313" key="7">
    <source>
        <dbReference type="EMBL" id="AUN95951.1"/>
    </source>
</evidence>
<keyword evidence="4 6" id="KW-1133">Transmembrane helix</keyword>
<dbReference type="OrthoDB" id="9814461at2"/>
<accession>A0A2I6S9M6</accession>
<feature type="transmembrane region" description="Helical" evidence="6">
    <location>
        <begin position="36"/>
        <end position="55"/>
    </location>
</feature>
<comment type="subcellular location">
    <subcellularLocation>
        <location evidence="1">Cell membrane</location>
        <topology evidence="1">Multi-pass membrane protein</topology>
    </subcellularLocation>
</comment>
<keyword evidence="3 6" id="KW-0812">Transmembrane</keyword>
<dbReference type="GO" id="GO:0005886">
    <property type="term" value="C:plasma membrane"/>
    <property type="evidence" value="ECO:0007669"/>
    <property type="project" value="UniProtKB-SubCell"/>
</dbReference>
<dbReference type="AlphaFoldDB" id="A0A2I6S9M6"/>
<dbReference type="InterPro" id="IPR001851">
    <property type="entry name" value="ABC_transp_permease"/>
</dbReference>
<evidence type="ECO:0000256" key="1">
    <source>
        <dbReference type="ARBA" id="ARBA00004651"/>
    </source>
</evidence>
<feature type="transmembrane region" description="Helical" evidence="6">
    <location>
        <begin position="99"/>
        <end position="116"/>
    </location>
</feature>
<dbReference type="PANTHER" id="PTHR30482">
    <property type="entry name" value="HIGH-AFFINITY BRANCHED-CHAIN AMINO ACID TRANSPORT SYSTEM PERMEASE"/>
    <property type="match status" value="1"/>
</dbReference>
<dbReference type="Pfam" id="PF02653">
    <property type="entry name" value="BPD_transp_2"/>
    <property type="match status" value="1"/>
</dbReference>